<gene>
    <name evidence="3" type="ORF">RDT67_11630</name>
</gene>
<feature type="domain" description="HTH luxR-type" evidence="2">
    <location>
        <begin position="135"/>
        <end position="200"/>
    </location>
</feature>
<dbReference type="SMART" id="SM00421">
    <property type="entry name" value="HTH_LUXR"/>
    <property type="match status" value="1"/>
</dbReference>
<dbReference type="InterPro" id="IPR016032">
    <property type="entry name" value="Sig_transdc_resp-reg_C-effctor"/>
</dbReference>
<dbReference type="GO" id="GO:0006355">
    <property type="term" value="P:regulation of DNA-templated transcription"/>
    <property type="evidence" value="ECO:0007669"/>
    <property type="project" value="InterPro"/>
</dbReference>
<comment type="caution">
    <text evidence="3">The sequence shown here is derived from an EMBL/GenBank/DDBJ whole genome shotgun (WGS) entry which is preliminary data.</text>
</comment>
<dbReference type="InterPro" id="IPR036388">
    <property type="entry name" value="WH-like_DNA-bd_sf"/>
</dbReference>
<dbReference type="EMBL" id="JAVIGA010000010">
    <property type="protein sequence ID" value="MDQ9127082.1"/>
    <property type="molecule type" value="Genomic_DNA"/>
</dbReference>
<organism evidence="3 4">
    <name type="scientific">Serratia fonticola</name>
    <dbReference type="NCBI Taxonomy" id="47917"/>
    <lineage>
        <taxon>Bacteria</taxon>
        <taxon>Pseudomonadati</taxon>
        <taxon>Pseudomonadota</taxon>
        <taxon>Gammaproteobacteria</taxon>
        <taxon>Enterobacterales</taxon>
        <taxon>Yersiniaceae</taxon>
        <taxon>Serratia</taxon>
    </lineage>
</organism>
<protein>
    <submittedName>
        <fullName evidence="3">LuxR C-terminal-related transcriptional regulator</fullName>
    </submittedName>
</protein>
<dbReference type="RefSeq" id="WP_309047430.1">
    <property type="nucleotide sequence ID" value="NZ_JAVIGA010000010.1"/>
</dbReference>
<keyword evidence="1" id="KW-0238">DNA-binding</keyword>
<reference evidence="3" key="1">
    <citation type="submission" date="2023-08" db="EMBL/GenBank/DDBJ databases">
        <title>The Comparative Genomic Analysis of Yersiniaceae from Polar Regions.</title>
        <authorList>
            <person name="Goncharov A."/>
            <person name="Aslanov B."/>
            <person name="Kolodzhieva V."/>
            <person name="Azarov D."/>
            <person name="Mochov A."/>
            <person name="Lebedeva E."/>
        </authorList>
    </citation>
    <scope>NUCLEOTIDE SEQUENCE</scope>
    <source>
        <strain evidence="3">Vf</strain>
    </source>
</reference>
<dbReference type="AlphaFoldDB" id="A0AAJ1YD15"/>
<proteinExistence type="predicted"/>
<dbReference type="InterPro" id="IPR000792">
    <property type="entry name" value="Tscrpt_reg_LuxR_C"/>
</dbReference>
<dbReference type="Proteomes" id="UP001224622">
    <property type="component" value="Unassembled WGS sequence"/>
</dbReference>
<dbReference type="Gene3D" id="1.10.10.10">
    <property type="entry name" value="Winged helix-like DNA-binding domain superfamily/Winged helix DNA-binding domain"/>
    <property type="match status" value="1"/>
</dbReference>
<evidence type="ECO:0000313" key="4">
    <source>
        <dbReference type="Proteomes" id="UP001224622"/>
    </source>
</evidence>
<accession>A0AAJ1YD15</accession>
<dbReference type="SUPFAM" id="SSF46894">
    <property type="entry name" value="C-terminal effector domain of the bipartite response regulators"/>
    <property type="match status" value="1"/>
</dbReference>
<sequence>MNITHATILHPCQFTRSGLIGLLPANCEVLSTEKILQCHLHLLSENIPNLIILSLQGVDYSVIDVLSLIDIIYKENHQHRILIVIDIYRNSGLIDYLQETSSRIGFIDTQNSLSFITKQINELIVDNNPGLYSYNKKNVKVLSLRERQVLSGILMEFNYKQIAQMLSISSKLVGYYKRIALRKLGVKSMQSLLIPTNQLFRVTPVLTRN</sequence>
<dbReference type="GO" id="GO:0003677">
    <property type="term" value="F:DNA binding"/>
    <property type="evidence" value="ECO:0007669"/>
    <property type="project" value="UniProtKB-KW"/>
</dbReference>
<dbReference type="PROSITE" id="PS50043">
    <property type="entry name" value="HTH_LUXR_2"/>
    <property type="match status" value="1"/>
</dbReference>
<evidence type="ECO:0000256" key="1">
    <source>
        <dbReference type="ARBA" id="ARBA00023125"/>
    </source>
</evidence>
<evidence type="ECO:0000313" key="3">
    <source>
        <dbReference type="EMBL" id="MDQ9127082.1"/>
    </source>
</evidence>
<dbReference type="Pfam" id="PF00196">
    <property type="entry name" value="GerE"/>
    <property type="match status" value="1"/>
</dbReference>
<evidence type="ECO:0000259" key="2">
    <source>
        <dbReference type="PROSITE" id="PS50043"/>
    </source>
</evidence>
<name>A0AAJ1YD15_SERFO</name>